<evidence type="ECO:0000256" key="3">
    <source>
        <dbReference type="ARBA" id="ARBA00023098"/>
    </source>
</evidence>
<evidence type="ECO:0000313" key="6">
    <source>
        <dbReference type="Proteomes" id="UP000185678"/>
    </source>
</evidence>
<dbReference type="PANTHER" id="PTHR43272:SF32">
    <property type="entry name" value="AMP-DEPENDENT SYNTHETASE_LIGASE DOMAIN-CONTAINING PROTEIN"/>
    <property type="match status" value="1"/>
</dbReference>
<evidence type="ECO:0000313" key="5">
    <source>
        <dbReference type="EMBL" id="SIS88428.1"/>
    </source>
</evidence>
<dbReference type="InterPro" id="IPR042099">
    <property type="entry name" value="ANL_N_sf"/>
</dbReference>
<keyword evidence="3" id="KW-0443">Lipid metabolism</keyword>
<evidence type="ECO:0000259" key="4">
    <source>
        <dbReference type="Pfam" id="PF00501"/>
    </source>
</evidence>
<dbReference type="PROSITE" id="PS00455">
    <property type="entry name" value="AMP_BINDING"/>
    <property type="match status" value="1"/>
</dbReference>
<dbReference type="STRING" id="80876.SAMN05421779_104284"/>
<keyword evidence="1" id="KW-0436">Ligase</keyword>
<evidence type="ECO:0000256" key="1">
    <source>
        <dbReference type="ARBA" id="ARBA00022598"/>
    </source>
</evidence>
<sequence>MSTQVHPSITTTRAMDTLPKLLHHHAHTRPAHPAMREKDYGIWQTWSWKQVYDEVLLLAGGLAALGFRRGHTLAIVGDNRPQLYWSMVAAQVLGGTPVPVYQDSVASEMQFVLEHAEAHFAVVEDQEQVDKLLEVIDRCPSLGTILYEDPRGLRDYQQPFLHSLDALREKGREFIACHPTFLEQELQQGKGSDIGVMLYTSGTTGKPKGVMLSFDNVLITARNNVEMEGLTADEEVLAYLPMAWVGDHLFSMAQAYVCGFTVSCPESGETLLTDLRELGPTYFFAPPRIYENILTTVMIRMEDASRAKQWMFKAALELARKVGVRILDGEAVSAVERLKYWLGALLVYGPLKNVLGFSRIRLAYTAGEAIGPEIFSFYRALGINIKQIYGSTEASVFICVQPNGQVFSDTVGLPAPGVEIRIAESGEVMFRSPGVFHAYFKQPDKTAEEKTADGWVHTGDAGLFDERGHLKIIDRAKDLGRLTNGGMFPPKYLENKLKFFPFIKEAVAFGDQRDHACAFVNIDLEAVGNWAERRGLPYSGFQDLAARDEVYELIRDCVNQVNADLARDPLLSSCQIHRFLLLHKQLDADDGELTRTRKVRRRFIAERYAEQIEALYDRSRPSVHVSTEVTFEDGRKGKVEADLRLADAEVHPAATAPLRKAG</sequence>
<dbReference type="InterPro" id="IPR020845">
    <property type="entry name" value="AMP-binding_CS"/>
</dbReference>
<organism evidence="5 6">
    <name type="scientific">Insolitispirillum peregrinum</name>
    <dbReference type="NCBI Taxonomy" id="80876"/>
    <lineage>
        <taxon>Bacteria</taxon>
        <taxon>Pseudomonadati</taxon>
        <taxon>Pseudomonadota</taxon>
        <taxon>Alphaproteobacteria</taxon>
        <taxon>Rhodospirillales</taxon>
        <taxon>Novispirillaceae</taxon>
        <taxon>Insolitispirillum</taxon>
    </lineage>
</organism>
<dbReference type="Pfam" id="PF23562">
    <property type="entry name" value="AMP-binding_C_3"/>
    <property type="match status" value="1"/>
</dbReference>
<proteinExistence type="predicted"/>
<protein>
    <submittedName>
        <fullName evidence="5">Long-chain acyl-CoA synthetase</fullName>
    </submittedName>
</protein>
<dbReference type="InterPro" id="IPR000873">
    <property type="entry name" value="AMP-dep_synth/lig_dom"/>
</dbReference>
<gene>
    <name evidence="5" type="ORF">SAMN05421779_104284</name>
</gene>
<reference evidence="5 6" key="1">
    <citation type="submission" date="2017-01" db="EMBL/GenBank/DDBJ databases">
        <authorList>
            <person name="Mah S.A."/>
            <person name="Swanson W.J."/>
            <person name="Moy G.W."/>
            <person name="Vacquier V.D."/>
        </authorList>
    </citation>
    <scope>NUCLEOTIDE SEQUENCE [LARGE SCALE GENOMIC DNA]</scope>
    <source>
        <strain evidence="5 6">DSM 11589</strain>
    </source>
</reference>
<dbReference type="SUPFAM" id="SSF56801">
    <property type="entry name" value="Acetyl-CoA synthetase-like"/>
    <property type="match status" value="1"/>
</dbReference>
<keyword evidence="2" id="KW-0276">Fatty acid metabolism</keyword>
<accession>A0A1N7MQY7</accession>
<dbReference type="RefSeq" id="WP_076400717.1">
    <property type="nucleotide sequence ID" value="NZ_FTOA01000004.1"/>
</dbReference>
<dbReference type="AlphaFoldDB" id="A0A1N7MQY7"/>
<keyword evidence="6" id="KW-1185">Reference proteome</keyword>
<dbReference type="EMBL" id="FTOA01000004">
    <property type="protein sequence ID" value="SIS88428.1"/>
    <property type="molecule type" value="Genomic_DNA"/>
</dbReference>
<evidence type="ECO:0000256" key="2">
    <source>
        <dbReference type="ARBA" id="ARBA00022832"/>
    </source>
</evidence>
<dbReference type="Pfam" id="PF00501">
    <property type="entry name" value="AMP-binding"/>
    <property type="match status" value="1"/>
</dbReference>
<name>A0A1N7MQY7_9PROT</name>
<dbReference type="GO" id="GO:0016020">
    <property type="term" value="C:membrane"/>
    <property type="evidence" value="ECO:0007669"/>
    <property type="project" value="TreeGrafter"/>
</dbReference>
<dbReference type="Proteomes" id="UP000185678">
    <property type="component" value="Unassembled WGS sequence"/>
</dbReference>
<dbReference type="PANTHER" id="PTHR43272">
    <property type="entry name" value="LONG-CHAIN-FATTY-ACID--COA LIGASE"/>
    <property type="match status" value="1"/>
</dbReference>
<dbReference type="Gene3D" id="3.40.50.12780">
    <property type="entry name" value="N-terminal domain of ligase-like"/>
    <property type="match status" value="1"/>
</dbReference>
<feature type="domain" description="AMP-dependent synthetase/ligase" evidence="4">
    <location>
        <begin position="23"/>
        <end position="440"/>
    </location>
</feature>
<dbReference type="OrthoDB" id="9803968at2"/>
<dbReference type="GO" id="GO:0004467">
    <property type="term" value="F:long-chain fatty acid-CoA ligase activity"/>
    <property type="evidence" value="ECO:0007669"/>
    <property type="project" value="TreeGrafter"/>
</dbReference>